<dbReference type="SUPFAM" id="SSF53098">
    <property type="entry name" value="Ribonuclease H-like"/>
    <property type="match status" value="1"/>
</dbReference>
<comment type="caution">
    <text evidence="7">The sequence shown here is derived from an EMBL/GenBank/DDBJ whole genome shotgun (WGS) entry which is preliminary data.</text>
</comment>
<dbReference type="GO" id="GO:0008270">
    <property type="term" value="F:zinc ion binding"/>
    <property type="evidence" value="ECO:0007669"/>
    <property type="project" value="UniProtKB-KW"/>
</dbReference>
<keyword evidence="3" id="KW-0863">Zinc-finger</keyword>
<dbReference type="InterPro" id="IPR052035">
    <property type="entry name" value="ZnF_BED_domain_contain"/>
</dbReference>
<dbReference type="PANTHER" id="PTHR46481:SF10">
    <property type="entry name" value="ZINC FINGER BED DOMAIN-CONTAINING PROTEIN 39"/>
    <property type="match status" value="1"/>
</dbReference>
<reference evidence="7 8" key="1">
    <citation type="submission" date="2019-05" db="EMBL/GenBank/DDBJ databases">
        <title>Another draft genome of Portunus trituberculatus and its Hox gene families provides insights of decapod evolution.</title>
        <authorList>
            <person name="Jeong J.-H."/>
            <person name="Song I."/>
            <person name="Kim S."/>
            <person name="Choi T."/>
            <person name="Kim D."/>
            <person name="Ryu S."/>
            <person name="Kim W."/>
        </authorList>
    </citation>
    <scope>NUCLEOTIDE SEQUENCE [LARGE SCALE GENOMIC DNA]</scope>
    <source>
        <tissue evidence="7">Muscle</tissue>
    </source>
</reference>
<accession>A0A5B7FX55</accession>
<dbReference type="GO" id="GO:0005634">
    <property type="term" value="C:nucleus"/>
    <property type="evidence" value="ECO:0007669"/>
    <property type="project" value="UniProtKB-SubCell"/>
</dbReference>
<dbReference type="AlphaFoldDB" id="A0A5B7FX55"/>
<evidence type="ECO:0000256" key="4">
    <source>
        <dbReference type="ARBA" id="ARBA00022833"/>
    </source>
</evidence>
<organism evidence="7 8">
    <name type="scientific">Portunus trituberculatus</name>
    <name type="common">Swimming crab</name>
    <name type="synonym">Neptunus trituberculatus</name>
    <dbReference type="NCBI Taxonomy" id="210409"/>
    <lineage>
        <taxon>Eukaryota</taxon>
        <taxon>Metazoa</taxon>
        <taxon>Ecdysozoa</taxon>
        <taxon>Arthropoda</taxon>
        <taxon>Crustacea</taxon>
        <taxon>Multicrustacea</taxon>
        <taxon>Malacostraca</taxon>
        <taxon>Eumalacostraca</taxon>
        <taxon>Eucarida</taxon>
        <taxon>Decapoda</taxon>
        <taxon>Pleocyemata</taxon>
        <taxon>Brachyura</taxon>
        <taxon>Eubrachyura</taxon>
        <taxon>Portunoidea</taxon>
        <taxon>Portunidae</taxon>
        <taxon>Portuninae</taxon>
        <taxon>Portunus</taxon>
    </lineage>
</organism>
<keyword evidence="2" id="KW-0479">Metal-binding</keyword>
<dbReference type="EMBL" id="VSRR010009317">
    <property type="protein sequence ID" value="MPC50166.1"/>
    <property type="molecule type" value="Genomic_DNA"/>
</dbReference>
<evidence type="ECO:0000256" key="5">
    <source>
        <dbReference type="ARBA" id="ARBA00023242"/>
    </source>
</evidence>
<dbReference type="InterPro" id="IPR012337">
    <property type="entry name" value="RNaseH-like_sf"/>
</dbReference>
<name>A0A5B7FX55_PORTR</name>
<evidence type="ECO:0000256" key="2">
    <source>
        <dbReference type="ARBA" id="ARBA00022723"/>
    </source>
</evidence>
<feature type="domain" description="HAT C-terminal dimerisation" evidence="6">
    <location>
        <begin position="22"/>
        <end position="99"/>
    </location>
</feature>
<evidence type="ECO:0000313" key="8">
    <source>
        <dbReference type="Proteomes" id="UP000324222"/>
    </source>
</evidence>
<keyword evidence="8" id="KW-1185">Reference proteome</keyword>
<proteinExistence type="predicted"/>
<dbReference type="InterPro" id="IPR008906">
    <property type="entry name" value="HATC_C_dom"/>
</dbReference>
<evidence type="ECO:0000256" key="1">
    <source>
        <dbReference type="ARBA" id="ARBA00004123"/>
    </source>
</evidence>
<evidence type="ECO:0000256" key="3">
    <source>
        <dbReference type="ARBA" id="ARBA00022771"/>
    </source>
</evidence>
<comment type="subcellular location">
    <subcellularLocation>
        <location evidence="1">Nucleus</location>
    </subcellularLocation>
</comment>
<dbReference type="PANTHER" id="PTHR46481">
    <property type="entry name" value="ZINC FINGER BED DOMAIN-CONTAINING PROTEIN 4"/>
    <property type="match status" value="1"/>
</dbReference>
<dbReference type="GO" id="GO:0046983">
    <property type="term" value="F:protein dimerization activity"/>
    <property type="evidence" value="ECO:0007669"/>
    <property type="project" value="InterPro"/>
</dbReference>
<sequence length="103" mass="11532">MPPAGKLNVSPSTSDTTVVKAELESCLEEGVLAFDVNPLRYWRENKSFNILKPFARNILGCCATWAPSERVFSKAGKFYNPEPAKLGPETFRALMMIKCNYDI</sequence>
<gene>
    <name evidence="7" type="ORF">E2C01_043989</name>
</gene>
<evidence type="ECO:0000313" key="7">
    <source>
        <dbReference type="EMBL" id="MPC50166.1"/>
    </source>
</evidence>
<evidence type="ECO:0000259" key="6">
    <source>
        <dbReference type="Pfam" id="PF05699"/>
    </source>
</evidence>
<dbReference type="Pfam" id="PF05699">
    <property type="entry name" value="Dimer_Tnp_hAT"/>
    <property type="match status" value="1"/>
</dbReference>
<protein>
    <recommendedName>
        <fullName evidence="6">HAT C-terminal dimerisation domain-containing protein</fullName>
    </recommendedName>
</protein>
<dbReference type="Proteomes" id="UP000324222">
    <property type="component" value="Unassembled WGS sequence"/>
</dbReference>
<keyword evidence="4" id="KW-0862">Zinc</keyword>
<keyword evidence="5" id="KW-0539">Nucleus</keyword>